<evidence type="ECO:0000313" key="3">
    <source>
        <dbReference type="EMBL" id="GGN15407.1"/>
    </source>
</evidence>
<dbReference type="InterPro" id="IPR000157">
    <property type="entry name" value="TIR_dom"/>
</dbReference>
<organism evidence="3 4">
    <name type="scientific">Streptomyces fuscichromogenes</name>
    <dbReference type="NCBI Taxonomy" id="1324013"/>
    <lineage>
        <taxon>Bacteria</taxon>
        <taxon>Bacillati</taxon>
        <taxon>Actinomycetota</taxon>
        <taxon>Actinomycetes</taxon>
        <taxon>Kitasatosporales</taxon>
        <taxon>Streptomycetaceae</taxon>
        <taxon>Streptomyces</taxon>
    </lineage>
</organism>
<dbReference type="Gene3D" id="3.40.50.10140">
    <property type="entry name" value="Toll/interleukin-1 receptor homology (TIR) domain"/>
    <property type="match status" value="1"/>
</dbReference>
<dbReference type="AlphaFoldDB" id="A0A918CSF9"/>
<feature type="region of interest" description="Disordered" evidence="1">
    <location>
        <begin position="136"/>
        <end position="214"/>
    </location>
</feature>
<dbReference type="SUPFAM" id="SSF52200">
    <property type="entry name" value="Toll/Interleukin receptor TIR domain"/>
    <property type="match status" value="1"/>
</dbReference>
<keyword evidence="4" id="KW-1185">Reference proteome</keyword>
<evidence type="ECO:0000256" key="1">
    <source>
        <dbReference type="SAM" id="MobiDB-lite"/>
    </source>
</evidence>
<feature type="domain" description="TIR" evidence="2">
    <location>
        <begin position="4"/>
        <end position="135"/>
    </location>
</feature>
<accession>A0A918CSF9</accession>
<reference evidence="3" key="2">
    <citation type="submission" date="2020-09" db="EMBL/GenBank/DDBJ databases">
        <authorList>
            <person name="Sun Q."/>
            <person name="Zhou Y."/>
        </authorList>
    </citation>
    <scope>NUCLEOTIDE SEQUENCE</scope>
    <source>
        <strain evidence="3">CGMCC 4.7110</strain>
    </source>
</reference>
<name>A0A918CSF9_9ACTN</name>
<protein>
    <recommendedName>
        <fullName evidence="2">TIR domain-containing protein</fullName>
    </recommendedName>
</protein>
<dbReference type="GO" id="GO:0007165">
    <property type="term" value="P:signal transduction"/>
    <property type="evidence" value="ECO:0007669"/>
    <property type="project" value="InterPro"/>
</dbReference>
<evidence type="ECO:0000313" key="4">
    <source>
        <dbReference type="Proteomes" id="UP000653411"/>
    </source>
</evidence>
<feature type="compositionally biased region" description="Basic and acidic residues" evidence="1">
    <location>
        <begin position="195"/>
        <end position="214"/>
    </location>
</feature>
<comment type="caution">
    <text evidence="3">The sequence shown here is derived from an EMBL/GenBank/DDBJ whole genome shotgun (WGS) entry which is preliminary data.</text>
</comment>
<evidence type="ECO:0000259" key="2">
    <source>
        <dbReference type="PROSITE" id="PS50104"/>
    </source>
</evidence>
<dbReference type="EMBL" id="BMML01000009">
    <property type="protein sequence ID" value="GGN15407.1"/>
    <property type="molecule type" value="Genomic_DNA"/>
</dbReference>
<dbReference type="Proteomes" id="UP000653411">
    <property type="component" value="Unassembled WGS sequence"/>
</dbReference>
<dbReference type="Pfam" id="PF13676">
    <property type="entry name" value="TIR_2"/>
    <property type="match status" value="1"/>
</dbReference>
<gene>
    <name evidence="3" type="ORF">GCM10011578_043480</name>
</gene>
<feature type="compositionally biased region" description="Low complexity" evidence="1">
    <location>
        <begin position="136"/>
        <end position="146"/>
    </location>
</feature>
<feature type="compositionally biased region" description="Pro residues" evidence="1">
    <location>
        <begin position="147"/>
        <end position="165"/>
    </location>
</feature>
<dbReference type="InterPro" id="IPR035897">
    <property type="entry name" value="Toll_tir_struct_dom_sf"/>
</dbReference>
<dbReference type="PROSITE" id="PS50104">
    <property type="entry name" value="TIR"/>
    <property type="match status" value="1"/>
</dbReference>
<dbReference type="SMART" id="SM00255">
    <property type="entry name" value="TIR"/>
    <property type="match status" value="1"/>
</dbReference>
<sequence>MGVADGSVFVSYAGPDRVWAEWVAWHLRDAGRAVVLDVWDWSAGDNFVARMDEALNGADAVVALFSRHYFDASRWTRQEWASVVARRERLVPLVIEPLDDTEVPALLAPLIRRNLHGLDEQQARAALLDAVAGARGPRTRPAFPGDPAAPPPGVPDRRPPLPVPGPRTGAASSTGQGLPGPDTWRPPEPPLFSSPEERARARDVARAPRRPDIP</sequence>
<reference evidence="3" key="1">
    <citation type="journal article" date="2014" name="Int. J. Syst. Evol. Microbiol.">
        <title>Complete genome sequence of Corynebacterium casei LMG S-19264T (=DSM 44701T), isolated from a smear-ripened cheese.</title>
        <authorList>
            <consortium name="US DOE Joint Genome Institute (JGI-PGF)"/>
            <person name="Walter F."/>
            <person name="Albersmeier A."/>
            <person name="Kalinowski J."/>
            <person name="Ruckert C."/>
        </authorList>
    </citation>
    <scope>NUCLEOTIDE SEQUENCE</scope>
    <source>
        <strain evidence="3">CGMCC 4.7110</strain>
    </source>
</reference>
<proteinExistence type="predicted"/>